<organism evidence="1">
    <name type="scientific">Rhizophora mucronata</name>
    <name type="common">Asiatic mangrove</name>
    <dbReference type="NCBI Taxonomy" id="61149"/>
    <lineage>
        <taxon>Eukaryota</taxon>
        <taxon>Viridiplantae</taxon>
        <taxon>Streptophyta</taxon>
        <taxon>Embryophyta</taxon>
        <taxon>Tracheophyta</taxon>
        <taxon>Spermatophyta</taxon>
        <taxon>Magnoliopsida</taxon>
        <taxon>eudicotyledons</taxon>
        <taxon>Gunneridae</taxon>
        <taxon>Pentapetalae</taxon>
        <taxon>rosids</taxon>
        <taxon>fabids</taxon>
        <taxon>Malpighiales</taxon>
        <taxon>Rhizophoraceae</taxon>
        <taxon>Rhizophora</taxon>
    </lineage>
</organism>
<reference evidence="1" key="1">
    <citation type="submission" date="2018-02" db="EMBL/GenBank/DDBJ databases">
        <title>Rhizophora mucronata_Transcriptome.</title>
        <authorList>
            <person name="Meera S.P."/>
            <person name="Sreeshan A."/>
            <person name="Augustine A."/>
        </authorList>
    </citation>
    <scope>NUCLEOTIDE SEQUENCE</scope>
    <source>
        <tissue evidence="1">Leaf</tissue>
    </source>
</reference>
<sequence length="20" mass="2223">MVLRGGTDEVYITCAMFCVN</sequence>
<dbReference type="EMBL" id="GGEC01068929">
    <property type="protein sequence ID" value="MBX49413.1"/>
    <property type="molecule type" value="Transcribed_RNA"/>
</dbReference>
<proteinExistence type="predicted"/>
<name>A0A2P2P441_RHIMU</name>
<protein>
    <submittedName>
        <fullName evidence="1">Uncharacterized protein</fullName>
    </submittedName>
</protein>
<evidence type="ECO:0000313" key="1">
    <source>
        <dbReference type="EMBL" id="MBX49413.1"/>
    </source>
</evidence>
<dbReference type="AlphaFoldDB" id="A0A2P2P441"/>
<accession>A0A2P2P441</accession>